<dbReference type="EMBL" id="QMPZ01000049">
    <property type="protein sequence ID" value="RLE09356.1"/>
    <property type="molecule type" value="Genomic_DNA"/>
</dbReference>
<feature type="compositionally biased region" description="Acidic residues" evidence="2">
    <location>
        <begin position="94"/>
        <end position="106"/>
    </location>
</feature>
<keyword evidence="1" id="KW-0175">Coiled coil</keyword>
<accession>A0A497E3V5</accession>
<gene>
    <name evidence="3" type="ORF">DRJ00_04355</name>
</gene>
<organism evidence="3 4">
    <name type="scientific">Aerophobetes bacterium</name>
    <dbReference type="NCBI Taxonomy" id="2030807"/>
    <lineage>
        <taxon>Bacteria</taxon>
        <taxon>Candidatus Aerophobota</taxon>
    </lineage>
</organism>
<sequence length="174" mass="20112">MADTAQEKASKYSSNNFSLNDLIERFEETKQLLVKWLEEMDKIIRGARSSIDEFKEALDTLARRTNEWRSILEKDIQGSEKEEKPSTPVRTLADEDMNQETEEESSSDSAVDLTYEDREDIKSYVLALKHGGWNRNKIVEYLSKMELHGAKVDSKVLNEITDDVFNQDQHPPLL</sequence>
<evidence type="ECO:0000313" key="3">
    <source>
        <dbReference type="EMBL" id="RLE09356.1"/>
    </source>
</evidence>
<feature type="compositionally biased region" description="Basic and acidic residues" evidence="2">
    <location>
        <begin position="73"/>
        <end position="85"/>
    </location>
</feature>
<evidence type="ECO:0000256" key="1">
    <source>
        <dbReference type="SAM" id="Coils"/>
    </source>
</evidence>
<dbReference type="Proteomes" id="UP000279422">
    <property type="component" value="Unassembled WGS sequence"/>
</dbReference>
<feature type="coiled-coil region" evidence="1">
    <location>
        <begin position="19"/>
        <end position="64"/>
    </location>
</feature>
<evidence type="ECO:0000256" key="2">
    <source>
        <dbReference type="SAM" id="MobiDB-lite"/>
    </source>
</evidence>
<protein>
    <submittedName>
        <fullName evidence="3">Uncharacterized protein</fullName>
    </submittedName>
</protein>
<comment type="caution">
    <text evidence="3">The sequence shown here is derived from an EMBL/GenBank/DDBJ whole genome shotgun (WGS) entry which is preliminary data.</text>
</comment>
<reference evidence="3 4" key="1">
    <citation type="submission" date="2018-06" db="EMBL/GenBank/DDBJ databases">
        <title>Extensive metabolic versatility and redundancy in microbially diverse, dynamic hydrothermal sediments.</title>
        <authorList>
            <person name="Dombrowski N."/>
            <person name="Teske A."/>
            <person name="Baker B.J."/>
        </authorList>
    </citation>
    <scope>NUCLEOTIDE SEQUENCE [LARGE SCALE GENOMIC DNA]</scope>
    <source>
        <strain evidence="3">B47_G16</strain>
    </source>
</reference>
<proteinExistence type="predicted"/>
<dbReference type="AlphaFoldDB" id="A0A497E3V5"/>
<name>A0A497E3V5_UNCAE</name>
<feature type="region of interest" description="Disordered" evidence="2">
    <location>
        <begin position="73"/>
        <end position="112"/>
    </location>
</feature>
<evidence type="ECO:0000313" key="4">
    <source>
        <dbReference type="Proteomes" id="UP000279422"/>
    </source>
</evidence>